<keyword evidence="4" id="KW-0813">Transport</keyword>
<dbReference type="InterPro" id="IPR013713">
    <property type="entry name" value="XPO2_central"/>
</dbReference>
<dbReference type="InterPro" id="IPR011989">
    <property type="entry name" value="ARM-like"/>
</dbReference>
<protein>
    <submittedName>
        <fullName evidence="9">Nuclear export receptor CSE1/CAS (Importin beta superfamily)</fullName>
    </submittedName>
</protein>
<dbReference type="GO" id="GO:0006611">
    <property type="term" value="P:protein export from nucleus"/>
    <property type="evidence" value="ECO:0007669"/>
    <property type="project" value="TreeGrafter"/>
</dbReference>
<accession>A0A0F7SGM6</accession>
<name>A0A0F7SGM6_PHARH</name>
<dbReference type="GO" id="GO:0006606">
    <property type="term" value="P:protein import into nucleus"/>
    <property type="evidence" value="ECO:0007669"/>
    <property type="project" value="TreeGrafter"/>
</dbReference>
<dbReference type="EMBL" id="LN483211">
    <property type="protein sequence ID" value="CDZ97530.1"/>
    <property type="molecule type" value="Genomic_DNA"/>
</dbReference>
<evidence type="ECO:0000256" key="6">
    <source>
        <dbReference type="ARBA" id="ARBA00022927"/>
    </source>
</evidence>
<evidence type="ECO:0000256" key="5">
    <source>
        <dbReference type="ARBA" id="ARBA00022490"/>
    </source>
</evidence>
<dbReference type="PANTHER" id="PTHR10997">
    <property type="entry name" value="IMPORTIN-7, 8, 11"/>
    <property type="match status" value="1"/>
</dbReference>
<dbReference type="InterPro" id="IPR016024">
    <property type="entry name" value="ARM-type_fold"/>
</dbReference>
<sequence>MDTVTLLPLLSQSLSSDPQTRRGAERQLAQNEPLPGFLLSVLSIVRGAGEAPMEIRLAAGIYFKNAIKKTWVEEVTPLVPSLSDRQIIKEQLVPVMISLSTPQLNRLQAQVGEAVAAIAESDFPDQWEGLVAQLVSSISPDNFSINIGVLQTAHSIFKRWKSQFASDRLYSEILVVLNQFCVPYFELFKRTDELLSLPPSSLPPTATLPQLAQTLLLLLQLFHDLNAQDLPEFFEDNLGLFFGNPATGEIGLLGKYLRWEQPELEGDEDDTSPSPLDRIRSQICSILELFTMKYSDAFNSTLLAPFVQSVWEFLGGPVSRAESTKQDVLVCRALGFLGVVVKMGDKRSLFEQDGTLEAFLEKIVLPNMSLRTHEEETFEDDPMEYIRTDLEPSTESDTRRQAATDFTRALMEQFESQVTTIVKRYIDAYLQQYAQNPVGNWKSKDTAIYLLTSIASRGATVQHGVTSTNVLVDVVQFFSQNVFQDLQTADGNVFLLVDAIKFLHTFRNQLTKDQLVSVLPILIQHLSSSNYVVYTYAATTIERILFIRVNGQALFSQADVRPFAQNILTALFTNIERGVTPEKMAENDYLMRCVMRVILTARQSLTPVFVVVLQHLVGVIAEISKNPSNPKFNQYCFESVSALIRFVAESTPASVAQFEAELFGPIMAILQNDVVEFVPYVFQILSQLLELHPADSLPEAYQNLLGPLLTAALWEQRGNVPALVRMWKALLRRGASTVVANGQVQSLLGVFQKLISSNINDVHGFALLQALFECLPISALQPYIRTILVLLSTRLQSSKTPTFVYSFVYFFAFCFAIKKDDLSPDFMIAQYETVQPGIFGGILQGVVLPQVQKFSVKDRKVVSIGLARLLTGSETMVSEPLVKAWPTTMNSLLALLFLPQDLTSTGGPNPSAPGGEDDLGLIENDESGGGFQASFARLGSSEAKKENPVGWCTVDEKVYVKEELTRVSAAGGVIQSLLGSVNQEALARLSN</sequence>
<keyword evidence="5" id="KW-0963">Cytoplasm</keyword>
<dbReference type="AlphaFoldDB" id="A0A0F7SGM6"/>
<evidence type="ECO:0000313" key="9">
    <source>
        <dbReference type="EMBL" id="CDZ97530.1"/>
    </source>
</evidence>
<evidence type="ECO:0000256" key="4">
    <source>
        <dbReference type="ARBA" id="ARBA00022448"/>
    </source>
</evidence>
<dbReference type="GO" id="GO:0005049">
    <property type="term" value="F:nuclear export signal receptor activity"/>
    <property type="evidence" value="ECO:0007669"/>
    <property type="project" value="TreeGrafter"/>
</dbReference>
<dbReference type="SMART" id="SM00913">
    <property type="entry name" value="IBN_N"/>
    <property type="match status" value="1"/>
</dbReference>
<dbReference type="SMR" id="A0A0F7SGM6"/>
<organism evidence="9">
    <name type="scientific">Phaffia rhodozyma</name>
    <name type="common">Yeast</name>
    <name type="synonym">Xanthophyllomyces dendrorhous</name>
    <dbReference type="NCBI Taxonomy" id="264483"/>
    <lineage>
        <taxon>Eukaryota</taxon>
        <taxon>Fungi</taxon>
        <taxon>Dikarya</taxon>
        <taxon>Basidiomycota</taxon>
        <taxon>Agaricomycotina</taxon>
        <taxon>Tremellomycetes</taxon>
        <taxon>Cystofilobasidiales</taxon>
        <taxon>Mrakiaceae</taxon>
        <taxon>Phaffia</taxon>
    </lineage>
</organism>
<evidence type="ECO:0000256" key="3">
    <source>
        <dbReference type="ARBA" id="ARBA00008669"/>
    </source>
</evidence>
<dbReference type="GO" id="GO:0005635">
    <property type="term" value="C:nuclear envelope"/>
    <property type="evidence" value="ECO:0007669"/>
    <property type="project" value="TreeGrafter"/>
</dbReference>
<dbReference type="GO" id="GO:0031267">
    <property type="term" value="F:small GTPase binding"/>
    <property type="evidence" value="ECO:0007669"/>
    <property type="project" value="InterPro"/>
</dbReference>
<dbReference type="PROSITE" id="PS50166">
    <property type="entry name" value="IMPORTIN_B_NT"/>
    <property type="match status" value="1"/>
</dbReference>
<dbReference type="InterPro" id="IPR005043">
    <property type="entry name" value="XPO2_C"/>
</dbReference>
<keyword evidence="7" id="KW-0539">Nucleus</keyword>
<evidence type="ECO:0000256" key="1">
    <source>
        <dbReference type="ARBA" id="ARBA00004123"/>
    </source>
</evidence>
<comment type="subcellular location">
    <subcellularLocation>
        <location evidence="2">Cytoplasm</location>
    </subcellularLocation>
    <subcellularLocation>
        <location evidence="1">Nucleus</location>
    </subcellularLocation>
</comment>
<dbReference type="Pfam" id="PF03810">
    <property type="entry name" value="IBN_N"/>
    <property type="match status" value="1"/>
</dbReference>
<evidence type="ECO:0000259" key="8">
    <source>
        <dbReference type="PROSITE" id="PS50166"/>
    </source>
</evidence>
<evidence type="ECO:0000256" key="2">
    <source>
        <dbReference type="ARBA" id="ARBA00004496"/>
    </source>
</evidence>
<dbReference type="Gene3D" id="1.25.10.10">
    <property type="entry name" value="Leucine-rich Repeat Variant"/>
    <property type="match status" value="1"/>
</dbReference>
<evidence type="ECO:0000256" key="7">
    <source>
        <dbReference type="ARBA" id="ARBA00023242"/>
    </source>
</evidence>
<reference evidence="9" key="1">
    <citation type="submission" date="2014-08" db="EMBL/GenBank/DDBJ databases">
        <authorList>
            <person name="Sharma Rahul"/>
            <person name="Thines Marco"/>
        </authorList>
    </citation>
    <scope>NUCLEOTIDE SEQUENCE</scope>
</reference>
<comment type="similarity">
    <text evidence="3">Belongs to the XPO2/CSE1 family.</text>
</comment>
<feature type="domain" description="Importin N-terminal" evidence="8">
    <location>
        <begin position="24"/>
        <end position="98"/>
    </location>
</feature>
<keyword evidence="9" id="KW-0675">Receptor</keyword>
<dbReference type="Pfam" id="PF03378">
    <property type="entry name" value="CAS_CSE1"/>
    <property type="match status" value="1"/>
</dbReference>
<dbReference type="GO" id="GO:0005829">
    <property type="term" value="C:cytosol"/>
    <property type="evidence" value="ECO:0007669"/>
    <property type="project" value="TreeGrafter"/>
</dbReference>
<keyword evidence="6" id="KW-0653">Protein transport</keyword>
<dbReference type="SUPFAM" id="SSF48371">
    <property type="entry name" value="ARM repeat"/>
    <property type="match status" value="1"/>
</dbReference>
<dbReference type="PANTHER" id="PTHR10997:SF8">
    <property type="entry name" value="EXPORTIN-2"/>
    <property type="match status" value="1"/>
</dbReference>
<dbReference type="Pfam" id="PF08506">
    <property type="entry name" value="Cse1"/>
    <property type="match status" value="1"/>
</dbReference>
<dbReference type="InterPro" id="IPR001494">
    <property type="entry name" value="Importin-beta_N"/>
</dbReference>
<proteinExistence type="inferred from homology"/>